<evidence type="ECO:0000259" key="6">
    <source>
        <dbReference type="PROSITE" id="PS50943"/>
    </source>
</evidence>
<dbReference type="NCBIfam" id="TIGR02937">
    <property type="entry name" value="sigma70-ECF"/>
    <property type="match status" value="1"/>
</dbReference>
<keyword evidence="2" id="KW-0731">Sigma factor</keyword>
<dbReference type="InterPro" id="IPR013324">
    <property type="entry name" value="RNA_pol_sigma_r3/r4-like"/>
</dbReference>
<dbReference type="InterPro" id="IPR001387">
    <property type="entry name" value="Cro/C1-type_HTH"/>
</dbReference>
<proteinExistence type="predicted"/>
<reference evidence="7" key="1">
    <citation type="submission" date="2006-06" db="EMBL/GenBank/DDBJ databases">
        <title>Complete sequence of chromosome of Mycobacterium sp. MCS.</title>
        <authorList>
            <consortium name="US DOE Joint Genome Institute"/>
            <person name="Copeland A."/>
            <person name="Lucas S."/>
            <person name="Lapidus A."/>
            <person name="Barry K."/>
            <person name="Detter J.C."/>
            <person name="Glavina del Rio T."/>
            <person name="Hammon N."/>
            <person name="Israni S."/>
            <person name="Dalin E."/>
            <person name="Tice H."/>
            <person name="Pitluck S."/>
            <person name="Martinez M."/>
            <person name="Schmutz J."/>
            <person name="Larimer F."/>
            <person name="Land M."/>
            <person name="Hauser L."/>
            <person name="Kyrpides N."/>
            <person name="Kim E."/>
            <person name="Miller C.D."/>
            <person name="Hughes J.E."/>
            <person name="Anderson A.J."/>
            <person name="Sims R.C."/>
            <person name="Richardson P."/>
        </authorList>
    </citation>
    <scope>NUCLEOTIDE SEQUENCE [LARGE SCALE GENOMIC DNA]</scope>
    <source>
        <strain evidence="7">MCS</strain>
    </source>
</reference>
<dbReference type="Gene3D" id="1.20.140.160">
    <property type="match status" value="1"/>
</dbReference>
<dbReference type="GO" id="GO:0003677">
    <property type="term" value="F:DNA binding"/>
    <property type="evidence" value="ECO:0007669"/>
    <property type="project" value="UniProtKB-KW"/>
</dbReference>
<evidence type="ECO:0000256" key="4">
    <source>
        <dbReference type="ARBA" id="ARBA00023163"/>
    </source>
</evidence>
<name>A0A5Q5BKB7_MYCSS</name>
<dbReference type="PANTHER" id="PTHR30385">
    <property type="entry name" value="SIGMA FACTOR F FLAGELLAR"/>
    <property type="match status" value="1"/>
</dbReference>
<dbReference type="GO" id="GO:0006352">
    <property type="term" value="P:DNA-templated transcription initiation"/>
    <property type="evidence" value="ECO:0007669"/>
    <property type="project" value="InterPro"/>
</dbReference>
<feature type="region of interest" description="Disordered" evidence="5">
    <location>
        <begin position="1"/>
        <end position="22"/>
    </location>
</feature>
<dbReference type="Pfam" id="PF04542">
    <property type="entry name" value="Sigma70_r2"/>
    <property type="match status" value="1"/>
</dbReference>
<dbReference type="Pfam" id="PF04545">
    <property type="entry name" value="Sigma70_r4"/>
    <property type="match status" value="1"/>
</dbReference>
<dbReference type="Gene3D" id="1.20.120.1810">
    <property type="match status" value="1"/>
</dbReference>
<dbReference type="CDD" id="cd06171">
    <property type="entry name" value="Sigma70_r4"/>
    <property type="match status" value="1"/>
</dbReference>
<evidence type="ECO:0000256" key="2">
    <source>
        <dbReference type="ARBA" id="ARBA00023082"/>
    </source>
</evidence>
<dbReference type="AlphaFoldDB" id="A0A5Q5BKB7"/>
<dbReference type="InterPro" id="IPR007627">
    <property type="entry name" value="RNA_pol_sigma70_r2"/>
</dbReference>
<dbReference type="KEGG" id="mmc:Mmcs_2642"/>
<keyword evidence="3" id="KW-0238">DNA-binding</keyword>
<feature type="domain" description="HTH cro/C1-type" evidence="6">
    <location>
        <begin position="235"/>
        <end position="257"/>
    </location>
</feature>
<gene>
    <name evidence="7" type="ordered locus">Mmcs_2642</name>
</gene>
<dbReference type="InterPro" id="IPR014284">
    <property type="entry name" value="RNA_pol_sigma-70_dom"/>
</dbReference>
<keyword evidence="1" id="KW-0805">Transcription regulation</keyword>
<evidence type="ECO:0000256" key="1">
    <source>
        <dbReference type="ARBA" id="ARBA00023015"/>
    </source>
</evidence>
<accession>A0A5Q5BKB7</accession>
<dbReference type="InterPro" id="IPR007630">
    <property type="entry name" value="RNA_pol_sigma70_r4"/>
</dbReference>
<protein>
    <submittedName>
        <fullName evidence="7">RNA polymerase, sigma 28 subunit</fullName>
    </submittedName>
</protein>
<dbReference type="PANTHER" id="PTHR30385:SF4">
    <property type="entry name" value="RNA POLYMERASE SIGMA-E FACTOR"/>
    <property type="match status" value="1"/>
</dbReference>
<evidence type="ECO:0000313" key="7">
    <source>
        <dbReference type="EMBL" id="ABG08750.1"/>
    </source>
</evidence>
<dbReference type="GO" id="GO:0016987">
    <property type="term" value="F:sigma factor activity"/>
    <property type="evidence" value="ECO:0007669"/>
    <property type="project" value="UniProtKB-KW"/>
</dbReference>
<organism evidence="7">
    <name type="scientific">Mycobacterium sp. (strain MCS)</name>
    <dbReference type="NCBI Taxonomy" id="164756"/>
    <lineage>
        <taxon>Bacteria</taxon>
        <taxon>Bacillati</taxon>
        <taxon>Actinomycetota</taxon>
        <taxon>Actinomycetes</taxon>
        <taxon>Mycobacteriales</taxon>
        <taxon>Mycobacteriaceae</taxon>
        <taxon>Mycobacterium</taxon>
    </lineage>
</organism>
<dbReference type="InterPro" id="IPR013325">
    <property type="entry name" value="RNA_pol_sigma_r2"/>
</dbReference>
<dbReference type="PROSITE" id="PS50943">
    <property type="entry name" value="HTH_CROC1"/>
    <property type="match status" value="1"/>
</dbReference>
<evidence type="ECO:0000256" key="3">
    <source>
        <dbReference type="ARBA" id="ARBA00023125"/>
    </source>
</evidence>
<dbReference type="InterPro" id="IPR014322">
    <property type="entry name" value="RNA_pol_sigma-B/F/G"/>
</dbReference>
<keyword evidence="4" id="KW-0804">Transcription</keyword>
<evidence type="ECO:0000256" key="5">
    <source>
        <dbReference type="SAM" id="MobiDB-lite"/>
    </source>
</evidence>
<dbReference type="NCBIfam" id="TIGR02980">
    <property type="entry name" value="SigBFG"/>
    <property type="match status" value="1"/>
</dbReference>
<dbReference type="EMBL" id="CP000384">
    <property type="protein sequence ID" value="ABG08750.1"/>
    <property type="molecule type" value="Genomic_DNA"/>
</dbReference>
<sequence length="284" mass="31662">MTVHAHPEATSTPGIDTPYDGNDVDVDRLFDRLAESADDSERERWRRHIITACVPIADHIAYRFVGRGEPSEDVIQVARIGLIKTVDRYDPDKGHFLAFAVPTIRGEIRRHFRDNTWTVRVPRKVQETQLRMRDAVNTLSQRLNRTPTGVELADELDVGSEELGDCQAATTAYRPVSLDAPLLTAQNDGDTVGSMQGGDDPGYGRVEDLILLQEAISDLDPRRRAIVGMIFFDCLTQREVARRLHVSQVQISRLLNDALARIRQRVNLDAAAALCVVGPFIGTV</sequence>
<dbReference type="SUPFAM" id="SSF88946">
    <property type="entry name" value="Sigma2 domain of RNA polymerase sigma factors"/>
    <property type="match status" value="1"/>
</dbReference>
<dbReference type="SUPFAM" id="SSF88659">
    <property type="entry name" value="Sigma3 and sigma4 domains of RNA polymerase sigma factors"/>
    <property type="match status" value="2"/>
</dbReference>